<evidence type="ECO:0000256" key="1">
    <source>
        <dbReference type="SAM" id="MobiDB-lite"/>
    </source>
</evidence>
<gene>
    <name evidence="2" type="ORF">BDZ94DRAFT_1260040</name>
</gene>
<proteinExistence type="predicted"/>
<feature type="region of interest" description="Disordered" evidence="1">
    <location>
        <begin position="225"/>
        <end position="467"/>
    </location>
</feature>
<comment type="caution">
    <text evidence="2">The sequence shown here is derived from an EMBL/GenBank/DDBJ whole genome shotgun (WGS) entry which is preliminary data.</text>
</comment>
<evidence type="ECO:0000313" key="3">
    <source>
        <dbReference type="Proteomes" id="UP000807353"/>
    </source>
</evidence>
<feature type="compositionally biased region" description="Basic residues" evidence="1">
    <location>
        <begin position="319"/>
        <end position="328"/>
    </location>
</feature>
<evidence type="ECO:0000313" key="2">
    <source>
        <dbReference type="EMBL" id="KAF9463093.1"/>
    </source>
</evidence>
<name>A0A9P5Y6B7_9AGAR</name>
<dbReference type="PANTHER" id="PTHR48125:SF12">
    <property type="entry name" value="AT HOOK TRANSCRIPTION FACTOR FAMILY-RELATED"/>
    <property type="match status" value="1"/>
</dbReference>
<feature type="compositionally biased region" description="Polar residues" evidence="1">
    <location>
        <begin position="333"/>
        <end position="343"/>
    </location>
</feature>
<dbReference type="AlphaFoldDB" id="A0A9P5Y6B7"/>
<feature type="compositionally biased region" description="Polar residues" evidence="1">
    <location>
        <begin position="351"/>
        <end position="365"/>
    </location>
</feature>
<protein>
    <submittedName>
        <fullName evidence="2">Uncharacterized protein</fullName>
    </submittedName>
</protein>
<feature type="compositionally biased region" description="Basic and acidic residues" evidence="1">
    <location>
        <begin position="458"/>
        <end position="467"/>
    </location>
</feature>
<dbReference type="OrthoDB" id="3245731at2759"/>
<dbReference type="Proteomes" id="UP000807353">
    <property type="component" value="Unassembled WGS sequence"/>
</dbReference>
<sequence>MVFGLFSRKQQLAQPPPTEQPTELEPAAQLRTPSPSIDSASIGKQNSPSHGPPLTPSPPPDSNSTPGETVPVDLHSLILSIPPQTLHTYAVKHLAPPNQPDPETLTHLTTFFRELEPPPRLHCLRCHKSFFDVENTDRSCLVPHDDDSAEVERVGVASKSKGAGSYETLWGCCGRTVEGDGDMGPPDGWCYEGKHTTDIKRARFRADSTLQDDKLTSCERLRCHGSAPRSTRAHRKRGRPLVDQGEDDEEESSTSASAPSISTSPRSSNGRRPTKKIRTQVLPTKEESEESTEEHEADKMNVDGAPPGIPPAAPSSTPKPKRKPRTTKPKAQASFSTPKTSSPLVLAPPFVSNSPSPEPLLQTQIIVAHKPPKPHQHLKQKSSVVSLKPKSSIASLKPKSTATSTKPESSAPKSTAEPPSPRKSLRHASPAKATPPKGKPQTRAKGKELVDVVDSSIDGERVVVPRR</sequence>
<dbReference type="EMBL" id="MU150266">
    <property type="protein sequence ID" value="KAF9463093.1"/>
    <property type="molecule type" value="Genomic_DNA"/>
</dbReference>
<feature type="compositionally biased region" description="Low complexity" evidence="1">
    <location>
        <begin position="253"/>
        <end position="268"/>
    </location>
</feature>
<reference evidence="2" key="1">
    <citation type="submission" date="2020-11" db="EMBL/GenBank/DDBJ databases">
        <authorList>
            <consortium name="DOE Joint Genome Institute"/>
            <person name="Ahrendt S."/>
            <person name="Riley R."/>
            <person name="Andreopoulos W."/>
            <person name="Labutti K."/>
            <person name="Pangilinan J."/>
            <person name="Ruiz-Duenas F.J."/>
            <person name="Barrasa J.M."/>
            <person name="Sanchez-Garcia M."/>
            <person name="Camarero S."/>
            <person name="Miyauchi S."/>
            <person name="Serrano A."/>
            <person name="Linde D."/>
            <person name="Babiker R."/>
            <person name="Drula E."/>
            <person name="Ayuso-Fernandez I."/>
            <person name="Pacheco R."/>
            <person name="Padilla G."/>
            <person name="Ferreira P."/>
            <person name="Barriuso J."/>
            <person name="Kellner H."/>
            <person name="Castanera R."/>
            <person name="Alfaro M."/>
            <person name="Ramirez L."/>
            <person name="Pisabarro A.G."/>
            <person name="Kuo A."/>
            <person name="Tritt A."/>
            <person name="Lipzen A."/>
            <person name="He G."/>
            <person name="Yan M."/>
            <person name="Ng V."/>
            <person name="Cullen D."/>
            <person name="Martin F."/>
            <person name="Rosso M.-N."/>
            <person name="Henrissat B."/>
            <person name="Hibbett D."/>
            <person name="Martinez A.T."/>
            <person name="Grigoriev I.V."/>
        </authorList>
    </citation>
    <scope>NUCLEOTIDE SEQUENCE</scope>
    <source>
        <strain evidence="2">CBS 247.69</strain>
    </source>
</reference>
<feature type="compositionally biased region" description="Pro residues" evidence="1">
    <location>
        <begin position="50"/>
        <end position="61"/>
    </location>
</feature>
<feature type="compositionally biased region" description="Low complexity" evidence="1">
    <location>
        <begin position="381"/>
        <end position="392"/>
    </location>
</feature>
<dbReference type="PANTHER" id="PTHR48125">
    <property type="entry name" value="LP07818P1"/>
    <property type="match status" value="1"/>
</dbReference>
<feature type="compositionally biased region" description="Basic residues" evidence="1">
    <location>
        <begin position="370"/>
        <end position="380"/>
    </location>
</feature>
<accession>A0A9P5Y6B7</accession>
<feature type="compositionally biased region" description="Polar residues" evidence="1">
    <location>
        <begin position="398"/>
        <end position="413"/>
    </location>
</feature>
<keyword evidence="3" id="KW-1185">Reference proteome</keyword>
<feature type="region of interest" description="Disordered" evidence="1">
    <location>
        <begin position="1"/>
        <end position="70"/>
    </location>
</feature>
<organism evidence="2 3">
    <name type="scientific">Collybia nuda</name>
    <dbReference type="NCBI Taxonomy" id="64659"/>
    <lineage>
        <taxon>Eukaryota</taxon>
        <taxon>Fungi</taxon>
        <taxon>Dikarya</taxon>
        <taxon>Basidiomycota</taxon>
        <taxon>Agaricomycotina</taxon>
        <taxon>Agaricomycetes</taxon>
        <taxon>Agaricomycetidae</taxon>
        <taxon>Agaricales</taxon>
        <taxon>Tricholomatineae</taxon>
        <taxon>Clitocybaceae</taxon>
        <taxon>Collybia</taxon>
    </lineage>
</organism>
<feature type="compositionally biased region" description="Polar residues" evidence="1">
    <location>
        <begin position="31"/>
        <end position="46"/>
    </location>
</feature>